<protein>
    <submittedName>
        <fullName evidence="2">Uncharacterized protein</fullName>
    </submittedName>
</protein>
<dbReference type="Proteomes" id="UP001595075">
    <property type="component" value="Unassembled WGS sequence"/>
</dbReference>
<evidence type="ECO:0000313" key="3">
    <source>
        <dbReference type="Proteomes" id="UP001595075"/>
    </source>
</evidence>
<organism evidence="2 3">
    <name type="scientific">Oculimacula yallundae</name>
    <dbReference type="NCBI Taxonomy" id="86028"/>
    <lineage>
        <taxon>Eukaryota</taxon>
        <taxon>Fungi</taxon>
        <taxon>Dikarya</taxon>
        <taxon>Ascomycota</taxon>
        <taxon>Pezizomycotina</taxon>
        <taxon>Leotiomycetes</taxon>
        <taxon>Helotiales</taxon>
        <taxon>Ploettnerulaceae</taxon>
        <taxon>Oculimacula</taxon>
    </lineage>
</organism>
<evidence type="ECO:0000313" key="2">
    <source>
        <dbReference type="EMBL" id="KAL2073681.1"/>
    </source>
</evidence>
<reference evidence="2 3" key="1">
    <citation type="journal article" date="2024" name="Commun. Biol.">
        <title>Comparative genomic analysis of thermophilic fungi reveals convergent evolutionary adaptations and gene losses.</title>
        <authorList>
            <person name="Steindorff A.S."/>
            <person name="Aguilar-Pontes M.V."/>
            <person name="Robinson A.J."/>
            <person name="Andreopoulos B."/>
            <person name="LaButti K."/>
            <person name="Kuo A."/>
            <person name="Mondo S."/>
            <person name="Riley R."/>
            <person name="Otillar R."/>
            <person name="Haridas S."/>
            <person name="Lipzen A."/>
            <person name="Grimwood J."/>
            <person name="Schmutz J."/>
            <person name="Clum A."/>
            <person name="Reid I.D."/>
            <person name="Moisan M.C."/>
            <person name="Butler G."/>
            <person name="Nguyen T.T.M."/>
            <person name="Dewar K."/>
            <person name="Conant G."/>
            <person name="Drula E."/>
            <person name="Henrissat B."/>
            <person name="Hansel C."/>
            <person name="Singer S."/>
            <person name="Hutchinson M.I."/>
            <person name="de Vries R.P."/>
            <person name="Natvig D.O."/>
            <person name="Powell A.J."/>
            <person name="Tsang A."/>
            <person name="Grigoriev I.V."/>
        </authorList>
    </citation>
    <scope>NUCLEOTIDE SEQUENCE [LARGE SCALE GENOMIC DNA]</scope>
    <source>
        <strain evidence="2 3">CBS 494.80</strain>
    </source>
</reference>
<keyword evidence="3" id="KW-1185">Reference proteome</keyword>
<feature type="compositionally biased region" description="Polar residues" evidence="1">
    <location>
        <begin position="38"/>
        <end position="47"/>
    </location>
</feature>
<feature type="non-terminal residue" evidence="2">
    <location>
        <position position="87"/>
    </location>
</feature>
<gene>
    <name evidence="2" type="ORF">VTL71DRAFT_11007</name>
</gene>
<accession>A0ABR4CWY3</accession>
<proteinExistence type="predicted"/>
<dbReference type="EMBL" id="JAZHXI010000003">
    <property type="protein sequence ID" value="KAL2073681.1"/>
    <property type="molecule type" value="Genomic_DNA"/>
</dbReference>
<comment type="caution">
    <text evidence="2">The sequence shown here is derived from an EMBL/GenBank/DDBJ whole genome shotgun (WGS) entry which is preliminary data.</text>
</comment>
<feature type="region of interest" description="Disordered" evidence="1">
    <location>
        <begin position="32"/>
        <end position="52"/>
    </location>
</feature>
<evidence type="ECO:0000256" key="1">
    <source>
        <dbReference type="SAM" id="MobiDB-lite"/>
    </source>
</evidence>
<name>A0ABR4CWY3_9HELO</name>
<sequence length="87" mass="9923">MSLFSSFLRFLRSFTADETETTNVLFLHPMPKDERQASPASDQCSTAENRHYSSRQPPIIPAVIQHCFPCPQRIWDHLNPGPSVLPQ</sequence>